<gene>
    <name evidence="2" type="ORF">SAMN04487989_101867</name>
</gene>
<protein>
    <submittedName>
        <fullName evidence="2">Uncharacterized protein</fullName>
    </submittedName>
</protein>
<proteinExistence type="predicted"/>
<dbReference type="EMBL" id="FOVN01000001">
    <property type="protein sequence ID" value="SFN50366.1"/>
    <property type="molecule type" value="Genomic_DNA"/>
</dbReference>
<feature type="signal peptide" evidence="1">
    <location>
        <begin position="1"/>
        <end position="19"/>
    </location>
</feature>
<name>A0A1I4ZJB5_9FLAO</name>
<dbReference type="AlphaFoldDB" id="A0A1I4ZJB5"/>
<keyword evidence="1" id="KW-0732">Signal</keyword>
<dbReference type="Proteomes" id="UP000198705">
    <property type="component" value="Unassembled WGS sequence"/>
</dbReference>
<keyword evidence="3" id="KW-1185">Reference proteome</keyword>
<reference evidence="3" key="1">
    <citation type="submission" date="2016-10" db="EMBL/GenBank/DDBJ databases">
        <authorList>
            <person name="Varghese N."/>
            <person name="Submissions S."/>
        </authorList>
    </citation>
    <scope>NUCLEOTIDE SEQUENCE [LARGE SCALE GENOMIC DNA]</scope>
    <source>
        <strain evidence="3">DSM 23925</strain>
    </source>
</reference>
<accession>A0A1I4ZJB5</accession>
<evidence type="ECO:0000256" key="1">
    <source>
        <dbReference type="SAM" id="SignalP"/>
    </source>
</evidence>
<dbReference type="RefSeq" id="WP_092206388.1">
    <property type="nucleotide sequence ID" value="NZ_FOVN01000001.1"/>
</dbReference>
<feature type="chain" id="PRO_5011499119" evidence="1">
    <location>
        <begin position="20"/>
        <end position="328"/>
    </location>
</feature>
<dbReference type="OrthoDB" id="668115at2"/>
<evidence type="ECO:0000313" key="3">
    <source>
        <dbReference type="Proteomes" id="UP000198705"/>
    </source>
</evidence>
<sequence length="328" mass="38363">MKINVLFLIGFLLYNVSTAQVSIGSSVSPTNLYVSKIKDTEFDYLKKTKTYFVVPNELDFEKTKNLITSIWTFNPIEFIAQDDYNENDYVVENNTIIRIHDKNYSMTKTTIGKGSRTIGNWFVNKFELISYPSVRIKKNGKKDPEIHQFADVFFTQSILSRYKNHPSYRAKKAEEIGEEPDYYNFDYGYIKNYFQVLNDKLNKKEMLNVRDGIVNTKKLKALKTQTLFVPDWILKTTNAFTGALGKIREPEELFEKYDFPYEMISYQALNDKILSGEKFYYLMHSQFNEYKLLSIIDSTTGEMIYLVENKGYNIDSGDIKDINKEIVD</sequence>
<evidence type="ECO:0000313" key="2">
    <source>
        <dbReference type="EMBL" id="SFN50366.1"/>
    </source>
</evidence>
<organism evidence="2 3">
    <name type="scientific">Bizionia echini</name>
    <dbReference type="NCBI Taxonomy" id="649333"/>
    <lineage>
        <taxon>Bacteria</taxon>
        <taxon>Pseudomonadati</taxon>
        <taxon>Bacteroidota</taxon>
        <taxon>Flavobacteriia</taxon>
        <taxon>Flavobacteriales</taxon>
        <taxon>Flavobacteriaceae</taxon>
        <taxon>Bizionia</taxon>
    </lineage>
</organism>